<evidence type="ECO:0000313" key="8">
    <source>
        <dbReference type="EMBL" id="CAE6504922.1"/>
    </source>
</evidence>
<sequence length="870" mass="97271">MLDNEIDACLPTCSDEKVGEAKLRWELGRETLGRKLASALARNGLSPAPPVSIAPPVLTRTVHQFPGIEIASIRRNAHFHELFPNVPGGDSLIEGGSNYFFLYSMEANEGVDYGCTLARETLIQGRIYLSENHMSFSANTHRSNANLIIPFHSVIGLEKGAAARLPNAIQICTRTTKYTFASFLSRNITYDIMHSIWRLSHPESKLESDVAEIGGGEILASMHEPTQCVCGKEGRHFKTPVMDIIIPSTPEEIYNLMYMSGFLRGFMAGEQKLTEIQISDWRSEQPDLQLLTRNMTYTKPLNDSIGPEQTKCELKDEILHIDFDDYVSTLTTMHTPDVISGDAFAVKTRTCIMWAGATTSRLVVTTAVIWARDSYLQPMIDKSVINDQKQHYANLEKAIRSYIAAHCIEFVPEDAAKDSEALARPELIFSEAAGSLNSHTFSVGPSNYAVQSAEFSLGNLSLTKSTKQDHEASASQSLEETSTIAMSLDKTSYNDHPLVSTEASHAKRNAPSINEAVLKSIVSKSPSPSPVTTKDPSKVTDILQLHSPQYTASVMHEYLIQQGCADLSPSVDPHGFSSSAVAEGGFGDIWTGRFHNDGTKLAIKVLRFTSSTSETAKKELKRITREIYNWSKLDHQNVNKLMGVIMFRERLGMVSKWMEHGNLRQYLGRNGDVDRRKLCIQIARGVSYLHGINMVGWYRIVTDKPIGLTLRLIHQVHGDLKACNILVSSAGILKITDFDYSIISECSLAFSTTTRMGGGTLRWMAPELVVDEEPPQRNRKTDIYALGMTFLETITNAHPYSECRDTQIYRKLARQEHPKRSEEYFPDTEWGTRMWNLLLQCWDFDPASRPVADVIFELLLSLEKETRHTS</sequence>
<dbReference type="Pfam" id="PF02893">
    <property type="entry name" value="GRAM"/>
    <property type="match status" value="1"/>
</dbReference>
<dbReference type="SMART" id="SM00220">
    <property type="entry name" value="S_TKc"/>
    <property type="match status" value="1"/>
</dbReference>
<dbReference type="SMART" id="SM00568">
    <property type="entry name" value="GRAM"/>
    <property type="match status" value="1"/>
</dbReference>
<comment type="similarity">
    <text evidence="2">Belongs to the YSP2 family.</text>
</comment>
<dbReference type="GO" id="GO:0005524">
    <property type="term" value="F:ATP binding"/>
    <property type="evidence" value="ECO:0007669"/>
    <property type="project" value="InterPro"/>
</dbReference>
<evidence type="ECO:0000256" key="3">
    <source>
        <dbReference type="ARBA" id="ARBA00022692"/>
    </source>
</evidence>
<protein>
    <submittedName>
        <fullName evidence="8">Uncharacterized protein</fullName>
    </submittedName>
</protein>
<keyword evidence="4" id="KW-1133">Transmembrane helix</keyword>
<evidence type="ECO:0000256" key="4">
    <source>
        <dbReference type="ARBA" id="ARBA00022989"/>
    </source>
</evidence>
<dbReference type="GO" id="GO:0032541">
    <property type="term" value="C:cortical endoplasmic reticulum"/>
    <property type="evidence" value="ECO:0007669"/>
    <property type="project" value="TreeGrafter"/>
</dbReference>
<dbReference type="Gene3D" id="2.30.29.30">
    <property type="entry name" value="Pleckstrin-homology domain (PH domain)/Phosphotyrosine-binding domain (PTB)"/>
    <property type="match status" value="1"/>
</dbReference>
<comment type="subcellular location">
    <subcellularLocation>
        <location evidence="1">Membrane</location>
        <topology evidence="1">Single-pass membrane protein</topology>
    </subcellularLocation>
</comment>
<proteinExistence type="inferred from homology"/>
<dbReference type="GO" id="GO:0005739">
    <property type="term" value="C:mitochondrion"/>
    <property type="evidence" value="ECO:0007669"/>
    <property type="project" value="TreeGrafter"/>
</dbReference>
<dbReference type="GO" id="GO:0140268">
    <property type="term" value="C:endoplasmic reticulum-plasma membrane contact site"/>
    <property type="evidence" value="ECO:0007669"/>
    <property type="project" value="TreeGrafter"/>
</dbReference>
<accession>A0A8H3CYK2</accession>
<gene>
    <name evidence="8" type="ORF">RDB_LOCUS118060</name>
</gene>
<dbReference type="GO" id="GO:0005789">
    <property type="term" value="C:endoplasmic reticulum membrane"/>
    <property type="evidence" value="ECO:0007669"/>
    <property type="project" value="TreeGrafter"/>
</dbReference>
<dbReference type="InterPro" id="IPR004182">
    <property type="entry name" value="GRAM"/>
</dbReference>
<dbReference type="Proteomes" id="UP000663853">
    <property type="component" value="Unassembled WGS sequence"/>
</dbReference>
<dbReference type="InterPro" id="IPR051482">
    <property type="entry name" value="Cholesterol_transport"/>
</dbReference>
<dbReference type="AlphaFoldDB" id="A0A8H3CYK2"/>
<keyword evidence="3" id="KW-0812">Transmembrane</keyword>
<dbReference type="GO" id="GO:0032934">
    <property type="term" value="F:sterol binding"/>
    <property type="evidence" value="ECO:0007669"/>
    <property type="project" value="TreeGrafter"/>
</dbReference>
<keyword evidence="5" id="KW-0472">Membrane</keyword>
<dbReference type="InterPro" id="IPR011009">
    <property type="entry name" value="Kinase-like_dom_sf"/>
</dbReference>
<evidence type="ECO:0000256" key="1">
    <source>
        <dbReference type="ARBA" id="ARBA00004167"/>
    </source>
</evidence>
<dbReference type="InterPro" id="IPR031968">
    <property type="entry name" value="VASt"/>
</dbReference>
<dbReference type="PROSITE" id="PS51778">
    <property type="entry name" value="VAST"/>
    <property type="match status" value="1"/>
</dbReference>
<evidence type="ECO:0000259" key="7">
    <source>
        <dbReference type="PROSITE" id="PS51778"/>
    </source>
</evidence>
<reference evidence="8" key="1">
    <citation type="submission" date="2021-01" db="EMBL/GenBank/DDBJ databases">
        <authorList>
            <person name="Kaushik A."/>
        </authorList>
    </citation>
    <scope>NUCLEOTIDE SEQUENCE</scope>
    <source>
        <strain evidence="8">AG6-10EEA</strain>
    </source>
</reference>
<evidence type="ECO:0000256" key="5">
    <source>
        <dbReference type="ARBA" id="ARBA00023136"/>
    </source>
</evidence>
<feature type="domain" description="Protein kinase" evidence="6">
    <location>
        <begin position="575"/>
        <end position="870"/>
    </location>
</feature>
<comment type="caution">
    <text evidence="8">The sequence shown here is derived from an EMBL/GenBank/DDBJ whole genome shotgun (WGS) entry which is preliminary data.</text>
</comment>
<dbReference type="GO" id="GO:0004672">
    <property type="term" value="F:protein kinase activity"/>
    <property type="evidence" value="ECO:0007669"/>
    <property type="project" value="InterPro"/>
</dbReference>
<name>A0A8H3CYK2_9AGAM</name>
<dbReference type="SUPFAM" id="SSF56112">
    <property type="entry name" value="Protein kinase-like (PK-like)"/>
    <property type="match status" value="1"/>
</dbReference>
<dbReference type="PANTHER" id="PTHR23319">
    <property type="entry name" value="GRAM DOMAIN CONTAINING 1B, ISOFORM E"/>
    <property type="match status" value="1"/>
</dbReference>
<organism evidence="8 9">
    <name type="scientific">Rhizoctonia solani</name>
    <dbReference type="NCBI Taxonomy" id="456999"/>
    <lineage>
        <taxon>Eukaryota</taxon>
        <taxon>Fungi</taxon>
        <taxon>Dikarya</taxon>
        <taxon>Basidiomycota</taxon>
        <taxon>Agaricomycotina</taxon>
        <taxon>Agaricomycetes</taxon>
        <taxon>Cantharellales</taxon>
        <taxon>Ceratobasidiaceae</taxon>
        <taxon>Rhizoctonia</taxon>
    </lineage>
</organism>
<dbReference type="PANTHER" id="PTHR23319:SF4">
    <property type="entry name" value="GRAM DOMAIN CONTAINING 1B, ISOFORM E"/>
    <property type="match status" value="1"/>
</dbReference>
<dbReference type="InterPro" id="IPR011993">
    <property type="entry name" value="PH-like_dom_sf"/>
</dbReference>
<dbReference type="GO" id="GO:0120015">
    <property type="term" value="F:sterol transfer activity"/>
    <property type="evidence" value="ECO:0007669"/>
    <property type="project" value="TreeGrafter"/>
</dbReference>
<dbReference type="PROSITE" id="PS50011">
    <property type="entry name" value="PROTEIN_KINASE_DOM"/>
    <property type="match status" value="1"/>
</dbReference>
<dbReference type="InterPro" id="IPR000719">
    <property type="entry name" value="Prot_kinase_dom"/>
</dbReference>
<dbReference type="Pfam" id="PF16016">
    <property type="entry name" value="VASt"/>
    <property type="match status" value="1"/>
</dbReference>
<dbReference type="Gene3D" id="1.10.510.10">
    <property type="entry name" value="Transferase(Phosphotransferase) domain 1"/>
    <property type="match status" value="1"/>
</dbReference>
<dbReference type="EMBL" id="CAJMXA010003588">
    <property type="protein sequence ID" value="CAE6504922.1"/>
    <property type="molecule type" value="Genomic_DNA"/>
</dbReference>
<dbReference type="GO" id="GO:0032366">
    <property type="term" value="P:intracellular sterol transport"/>
    <property type="evidence" value="ECO:0007669"/>
    <property type="project" value="TreeGrafter"/>
</dbReference>
<dbReference type="GO" id="GO:0005886">
    <property type="term" value="C:plasma membrane"/>
    <property type="evidence" value="ECO:0007669"/>
    <property type="project" value="TreeGrafter"/>
</dbReference>
<evidence type="ECO:0000256" key="2">
    <source>
        <dbReference type="ARBA" id="ARBA00006582"/>
    </source>
</evidence>
<evidence type="ECO:0000313" key="9">
    <source>
        <dbReference type="Proteomes" id="UP000663853"/>
    </source>
</evidence>
<evidence type="ECO:0000259" key="6">
    <source>
        <dbReference type="PROSITE" id="PS50011"/>
    </source>
</evidence>
<feature type="domain" description="VASt" evidence="7">
    <location>
        <begin position="237"/>
        <end position="407"/>
    </location>
</feature>
<dbReference type="Pfam" id="PF00069">
    <property type="entry name" value="Pkinase"/>
    <property type="match status" value="1"/>
</dbReference>